<keyword evidence="14" id="KW-1185">Reference proteome</keyword>
<keyword evidence="2 12" id="KW-1003">Cell membrane</keyword>
<dbReference type="GO" id="GO:0140114">
    <property type="term" value="P:cellular detoxification of fluoride"/>
    <property type="evidence" value="ECO:0007669"/>
    <property type="project" value="UniProtKB-UniRule"/>
</dbReference>
<evidence type="ECO:0000256" key="6">
    <source>
        <dbReference type="ARBA" id="ARBA00023053"/>
    </source>
</evidence>
<evidence type="ECO:0000256" key="12">
    <source>
        <dbReference type="HAMAP-Rule" id="MF_00454"/>
    </source>
</evidence>
<feature type="binding site" evidence="12">
    <location>
        <position position="79"/>
    </location>
    <ligand>
        <name>Na(+)</name>
        <dbReference type="ChEBI" id="CHEBI:29101"/>
        <note>structural</note>
    </ligand>
</feature>
<sequence length="127" mass="13373">MNGFFLVGVGGALGAMARYGFASIIGRLWPMGFPLATLLINIIGSIAMGLFVGLMAKLLPANQEELRLFVAVGIFGGFTTFSSFSLDTIVLIERGELVQAITYVALSVVVCLIGLYLGLLITRGSPA</sequence>
<comment type="activity regulation">
    <text evidence="12">Na(+) is not transported, but it plays an essential structural role and its presence is essential for fluoride channel function.</text>
</comment>
<dbReference type="HAMAP" id="MF_00454">
    <property type="entry name" value="FluC"/>
    <property type="match status" value="1"/>
</dbReference>
<evidence type="ECO:0000256" key="10">
    <source>
        <dbReference type="ARBA" id="ARBA00035120"/>
    </source>
</evidence>
<comment type="function">
    <text evidence="12">Fluoride-specific ion channel. Important for reducing fluoride concentration in the cell, thus reducing its toxicity.</text>
</comment>
<keyword evidence="7 12" id="KW-0406">Ion transport</keyword>
<dbReference type="PANTHER" id="PTHR28259:SF1">
    <property type="entry name" value="FLUORIDE EXPORT PROTEIN 1-RELATED"/>
    <property type="match status" value="1"/>
</dbReference>
<protein>
    <recommendedName>
        <fullName evidence="12">Fluoride-specific ion channel FluC</fullName>
    </recommendedName>
</protein>
<comment type="caution">
    <text evidence="13">The sequence shown here is derived from an EMBL/GenBank/DDBJ whole genome shotgun (WGS) entry which is preliminary data.</text>
</comment>
<dbReference type="STRING" id="46914.JP75_07055"/>
<evidence type="ECO:0000256" key="5">
    <source>
        <dbReference type="ARBA" id="ARBA00022989"/>
    </source>
</evidence>
<keyword evidence="12" id="KW-0813">Transport</keyword>
<name>A0A087M4K3_9HYPH</name>
<organism evidence="13 14">
    <name type="scientific">Devosia riboflavina</name>
    <dbReference type="NCBI Taxonomy" id="46914"/>
    <lineage>
        <taxon>Bacteria</taxon>
        <taxon>Pseudomonadati</taxon>
        <taxon>Pseudomonadota</taxon>
        <taxon>Alphaproteobacteria</taxon>
        <taxon>Hyphomicrobiales</taxon>
        <taxon>Devosiaceae</taxon>
        <taxon>Devosia</taxon>
    </lineage>
</organism>
<dbReference type="RefSeq" id="WP_035080885.1">
    <property type="nucleotide sequence ID" value="NZ_JQGC01000005.1"/>
</dbReference>
<keyword evidence="8 12" id="KW-0472">Membrane</keyword>
<gene>
    <name evidence="12" type="primary">fluC</name>
    <name evidence="12" type="synonym">crcB</name>
    <name evidence="13" type="ORF">JP75_07055</name>
</gene>
<dbReference type="GO" id="GO:0046872">
    <property type="term" value="F:metal ion binding"/>
    <property type="evidence" value="ECO:0007669"/>
    <property type="project" value="UniProtKB-KW"/>
</dbReference>
<keyword evidence="3" id="KW-0997">Cell inner membrane</keyword>
<evidence type="ECO:0000256" key="3">
    <source>
        <dbReference type="ARBA" id="ARBA00022519"/>
    </source>
</evidence>
<keyword evidence="6 12" id="KW-0915">Sodium</keyword>
<comment type="catalytic activity">
    <reaction evidence="11">
        <text>fluoride(in) = fluoride(out)</text>
        <dbReference type="Rhea" id="RHEA:76159"/>
        <dbReference type="ChEBI" id="CHEBI:17051"/>
    </reaction>
    <physiologicalReaction direction="left-to-right" evidence="11">
        <dbReference type="Rhea" id="RHEA:76160"/>
    </physiologicalReaction>
</comment>
<dbReference type="Pfam" id="PF02537">
    <property type="entry name" value="CRCB"/>
    <property type="match status" value="1"/>
</dbReference>
<accession>A0A087M4K3</accession>
<dbReference type="InterPro" id="IPR003691">
    <property type="entry name" value="FluC"/>
</dbReference>
<evidence type="ECO:0000256" key="1">
    <source>
        <dbReference type="ARBA" id="ARBA00004651"/>
    </source>
</evidence>
<evidence type="ECO:0000313" key="14">
    <source>
        <dbReference type="Proteomes" id="UP000028981"/>
    </source>
</evidence>
<feature type="transmembrane region" description="Helical" evidence="12">
    <location>
        <begin position="32"/>
        <end position="56"/>
    </location>
</feature>
<evidence type="ECO:0000256" key="8">
    <source>
        <dbReference type="ARBA" id="ARBA00023136"/>
    </source>
</evidence>
<dbReference type="Proteomes" id="UP000028981">
    <property type="component" value="Unassembled WGS sequence"/>
</dbReference>
<proteinExistence type="inferred from homology"/>
<evidence type="ECO:0000313" key="13">
    <source>
        <dbReference type="EMBL" id="KFL31806.1"/>
    </source>
</evidence>
<dbReference type="PANTHER" id="PTHR28259">
    <property type="entry name" value="FLUORIDE EXPORT PROTEIN 1-RELATED"/>
    <property type="match status" value="1"/>
</dbReference>
<dbReference type="OrthoDB" id="9806299at2"/>
<keyword evidence="5 12" id="KW-1133">Transmembrane helix</keyword>
<evidence type="ECO:0000256" key="11">
    <source>
        <dbReference type="ARBA" id="ARBA00035585"/>
    </source>
</evidence>
<dbReference type="AlphaFoldDB" id="A0A087M4K3"/>
<dbReference type="GO" id="GO:0062054">
    <property type="term" value="F:fluoride channel activity"/>
    <property type="evidence" value="ECO:0007669"/>
    <property type="project" value="UniProtKB-UniRule"/>
</dbReference>
<evidence type="ECO:0000256" key="4">
    <source>
        <dbReference type="ARBA" id="ARBA00022692"/>
    </source>
</evidence>
<comment type="similarity">
    <text evidence="10 12">Belongs to the fluoride channel Fluc/FEX (TC 1.A.43) family.</text>
</comment>
<dbReference type="EMBL" id="JQGC01000005">
    <property type="protein sequence ID" value="KFL31806.1"/>
    <property type="molecule type" value="Genomic_DNA"/>
</dbReference>
<keyword evidence="9 12" id="KW-0407">Ion channel</keyword>
<comment type="subcellular location">
    <subcellularLocation>
        <location evidence="1 12">Cell membrane</location>
        <topology evidence="1 12">Multi-pass membrane protein</topology>
    </subcellularLocation>
</comment>
<keyword evidence="4 12" id="KW-0812">Transmembrane</keyword>
<reference evidence="13 14" key="1">
    <citation type="submission" date="2014-08" db="EMBL/GenBank/DDBJ databases">
        <authorList>
            <person name="Hassan Y.I."/>
            <person name="Lepp D."/>
            <person name="Zhou T."/>
        </authorList>
    </citation>
    <scope>NUCLEOTIDE SEQUENCE [LARGE SCALE GENOMIC DNA]</scope>
    <source>
        <strain evidence="13 14">IFO13584</strain>
    </source>
</reference>
<feature type="transmembrane region" description="Helical" evidence="12">
    <location>
        <begin position="98"/>
        <end position="121"/>
    </location>
</feature>
<feature type="transmembrane region" description="Helical" evidence="12">
    <location>
        <begin position="68"/>
        <end position="92"/>
    </location>
</feature>
<dbReference type="GO" id="GO:0005886">
    <property type="term" value="C:plasma membrane"/>
    <property type="evidence" value="ECO:0007669"/>
    <property type="project" value="UniProtKB-SubCell"/>
</dbReference>
<evidence type="ECO:0000256" key="9">
    <source>
        <dbReference type="ARBA" id="ARBA00023303"/>
    </source>
</evidence>
<evidence type="ECO:0000256" key="2">
    <source>
        <dbReference type="ARBA" id="ARBA00022475"/>
    </source>
</evidence>
<feature type="binding site" evidence="12">
    <location>
        <position position="76"/>
    </location>
    <ligand>
        <name>Na(+)</name>
        <dbReference type="ChEBI" id="CHEBI:29101"/>
        <note>structural</note>
    </ligand>
</feature>
<dbReference type="NCBIfam" id="TIGR00494">
    <property type="entry name" value="crcB"/>
    <property type="match status" value="1"/>
</dbReference>
<evidence type="ECO:0000256" key="7">
    <source>
        <dbReference type="ARBA" id="ARBA00023065"/>
    </source>
</evidence>
<keyword evidence="12" id="KW-0479">Metal-binding</keyword>